<evidence type="ECO:0000256" key="6">
    <source>
        <dbReference type="SAM" id="MobiDB-lite"/>
    </source>
</evidence>
<evidence type="ECO:0000313" key="8">
    <source>
        <dbReference type="EMBL" id="GAN77792.1"/>
    </source>
</evidence>
<evidence type="ECO:0000313" key="9">
    <source>
        <dbReference type="Proteomes" id="UP000032680"/>
    </source>
</evidence>
<evidence type="ECO:0000256" key="7">
    <source>
        <dbReference type="SAM" id="Phobius"/>
    </source>
</evidence>
<dbReference type="RefSeq" id="WP_084623622.1">
    <property type="nucleotide sequence ID" value="NZ_BANB01000459.1"/>
</dbReference>
<keyword evidence="5 7" id="KW-0472">Membrane</keyword>
<dbReference type="Proteomes" id="UP000032680">
    <property type="component" value="Unassembled WGS sequence"/>
</dbReference>
<comment type="subcellular location">
    <subcellularLocation>
        <location evidence="1">Cell membrane</location>
        <topology evidence="1">Multi-pass membrane protein</topology>
    </subcellularLocation>
</comment>
<dbReference type="EMBL" id="BANB01000459">
    <property type="protein sequence ID" value="GAN77792.1"/>
    <property type="molecule type" value="Genomic_DNA"/>
</dbReference>
<reference evidence="8 9" key="1">
    <citation type="submission" date="2012-11" db="EMBL/GenBank/DDBJ databases">
        <title>Whole genome sequence of Acidisphaera rubrifaciens HS-AP3.</title>
        <authorList>
            <person name="Azuma Y."/>
            <person name="Higashiura N."/>
            <person name="Hirakawa H."/>
            <person name="Matsushita K."/>
        </authorList>
    </citation>
    <scope>NUCLEOTIDE SEQUENCE [LARGE SCALE GENOMIC DNA]</scope>
    <source>
        <strain evidence="8 9">HS-AP3</strain>
    </source>
</reference>
<proteinExistence type="predicted"/>
<feature type="transmembrane region" description="Helical" evidence="7">
    <location>
        <begin position="143"/>
        <end position="165"/>
    </location>
</feature>
<dbReference type="AlphaFoldDB" id="A0A0D6P809"/>
<dbReference type="InterPro" id="IPR020948">
    <property type="entry name" value="P_starv_induced_PsiE-like"/>
</dbReference>
<dbReference type="GO" id="GO:0005886">
    <property type="term" value="C:plasma membrane"/>
    <property type="evidence" value="ECO:0007669"/>
    <property type="project" value="UniProtKB-SubCell"/>
</dbReference>
<evidence type="ECO:0000256" key="1">
    <source>
        <dbReference type="ARBA" id="ARBA00004651"/>
    </source>
</evidence>
<evidence type="ECO:0000256" key="4">
    <source>
        <dbReference type="ARBA" id="ARBA00022989"/>
    </source>
</evidence>
<dbReference type="Pfam" id="PF06146">
    <property type="entry name" value="PsiE"/>
    <property type="match status" value="1"/>
</dbReference>
<evidence type="ECO:0000256" key="3">
    <source>
        <dbReference type="ARBA" id="ARBA00022692"/>
    </source>
</evidence>
<dbReference type="OrthoDB" id="7992784at2"/>
<comment type="caution">
    <text evidence="8">The sequence shown here is derived from an EMBL/GenBank/DDBJ whole genome shotgun (WGS) entry which is preliminary data.</text>
</comment>
<name>A0A0D6P809_9PROT</name>
<organism evidence="8 9">
    <name type="scientific">Acidisphaera rubrifaciens HS-AP3</name>
    <dbReference type="NCBI Taxonomy" id="1231350"/>
    <lineage>
        <taxon>Bacteria</taxon>
        <taxon>Pseudomonadati</taxon>
        <taxon>Pseudomonadota</taxon>
        <taxon>Alphaproteobacteria</taxon>
        <taxon>Acetobacterales</taxon>
        <taxon>Acetobacteraceae</taxon>
        <taxon>Acidisphaera</taxon>
    </lineage>
</organism>
<feature type="transmembrane region" description="Helical" evidence="7">
    <location>
        <begin position="34"/>
        <end position="58"/>
    </location>
</feature>
<feature type="region of interest" description="Disordered" evidence="6">
    <location>
        <begin position="1"/>
        <end position="20"/>
    </location>
</feature>
<gene>
    <name evidence="8" type="ORF">Asru_0459_10</name>
</gene>
<sequence>MDRSDLDTPPPAHKREEPPAAQTTDRVFLLVEHAVYVALGLLLAIAAGVALVGAAGLLWTSIIDVTQADAIVQVIDRLLFVLMLIEVFHTVRVSLRSGVLTVEPFLIVGVIASIRRVLVITLQSSEATHGNTWTPQQQMTFRYSMMELGVLAGLITVMVAAIWLLRRAAAHHPSSDSVSSG</sequence>
<keyword evidence="9" id="KW-1185">Reference proteome</keyword>
<keyword evidence="3 7" id="KW-0812">Transmembrane</keyword>
<evidence type="ECO:0000256" key="2">
    <source>
        <dbReference type="ARBA" id="ARBA00022475"/>
    </source>
</evidence>
<evidence type="ECO:0008006" key="10">
    <source>
        <dbReference type="Google" id="ProtNLM"/>
    </source>
</evidence>
<keyword evidence="4 7" id="KW-1133">Transmembrane helix</keyword>
<evidence type="ECO:0000256" key="5">
    <source>
        <dbReference type="ARBA" id="ARBA00023136"/>
    </source>
</evidence>
<accession>A0A0D6P809</accession>
<protein>
    <recommendedName>
        <fullName evidence="10">Phosphate-starvation-inducible E</fullName>
    </recommendedName>
</protein>
<keyword evidence="2" id="KW-1003">Cell membrane</keyword>